<dbReference type="SUPFAM" id="SSF81343">
    <property type="entry name" value="Fumarate reductase respiratory complex transmembrane subunits"/>
    <property type="match status" value="1"/>
</dbReference>
<keyword evidence="3 9" id="KW-0812">Transmembrane</keyword>
<evidence type="ECO:0000256" key="3">
    <source>
        <dbReference type="ARBA" id="ARBA00022692"/>
    </source>
</evidence>
<comment type="subcellular location">
    <subcellularLocation>
        <location evidence="1">Membrane</location>
        <topology evidence="1">Multi-pass membrane protein</topology>
    </subcellularLocation>
</comment>
<evidence type="ECO:0000256" key="5">
    <source>
        <dbReference type="ARBA" id="ARBA00022989"/>
    </source>
</evidence>
<dbReference type="GO" id="GO:0005739">
    <property type="term" value="C:mitochondrion"/>
    <property type="evidence" value="ECO:0007669"/>
    <property type="project" value="GOC"/>
</dbReference>
<dbReference type="Pfam" id="PF01127">
    <property type="entry name" value="Sdh_cyt"/>
    <property type="match status" value="1"/>
</dbReference>
<dbReference type="CDD" id="cd03499">
    <property type="entry name" value="SQR_TypeC_SdhC"/>
    <property type="match status" value="1"/>
</dbReference>
<dbReference type="PROSITE" id="PS01001">
    <property type="entry name" value="SDH_CYT_2"/>
    <property type="match status" value="1"/>
</dbReference>
<evidence type="ECO:0000256" key="9">
    <source>
        <dbReference type="SAM" id="Phobius"/>
    </source>
</evidence>
<dbReference type="Proteomes" id="UP000572817">
    <property type="component" value="Unassembled WGS sequence"/>
</dbReference>
<dbReference type="InterPro" id="IPR018495">
    <property type="entry name" value="Succ_DH_cyt_bsu_CS"/>
</dbReference>
<dbReference type="EMBL" id="WWBZ02000001">
    <property type="protein sequence ID" value="KAF4313805.1"/>
    <property type="molecule type" value="Genomic_DNA"/>
</dbReference>
<name>A0A8H4J5S2_9PEZI</name>
<dbReference type="InterPro" id="IPR014314">
    <property type="entry name" value="Succ_DH_cytb556"/>
</dbReference>
<accession>A0A8H4J5S2</accession>
<evidence type="ECO:0000256" key="1">
    <source>
        <dbReference type="ARBA" id="ARBA00004141"/>
    </source>
</evidence>
<dbReference type="PROSITE" id="PS01000">
    <property type="entry name" value="SDH_CYT_1"/>
    <property type="match status" value="1"/>
</dbReference>
<evidence type="ECO:0000256" key="7">
    <source>
        <dbReference type="ARBA" id="ARBA00023136"/>
    </source>
</evidence>
<dbReference type="NCBIfam" id="TIGR02970">
    <property type="entry name" value="succ_dehyd_cytB"/>
    <property type="match status" value="1"/>
</dbReference>
<keyword evidence="5 9" id="KW-1133">Transmembrane helix</keyword>
<evidence type="ECO:0000313" key="11">
    <source>
        <dbReference type="Proteomes" id="UP000572817"/>
    </source>
</evidence>
<protein>
    <submittedName>
        <fullName evidence="10">Succinate dehydrogenase/Fumarate reductase transmembrane subunit</fullName>
    </submittedName>
</protein>
<evidence type="ECO:0000256" key="8">
    <source>
        <dbReference type="SAM" id="MobiDB-lite"/>
    </source>
</evidence>
<sequence>MAARSWPFVQQPSHHRRKHDTTAPPQAASIVTRAASAVVASLRSTLQQTGLLPAMLAQRAFQHSLRRAAGQRGITAPAGILMQSRPVATQNFSEPESRVILEKQRLSRPVAPHLTIYKPQITWYGSALHRITGSVLSGGMYLFFAAYAVAPLTGWHLESQSIAAAFAAWPLAAKVATKSLLAFPFAYHSFNGLRHIAWDFAVGINNKSVIKTGWSVVGVTAVSTLALAFYGN</sequence>
<dbReference type="GO" id="GO:0006099">
    <property type="term" value="P:tricarboxylic acid cycle"/>
    <property type="evidence" value="ECO:0007669"/>
    <property type="project" value="InterPro"/>
</dbReference>
<keyword evidence="7 9" id="KW-0472">Membrane</keyword>
<dbReference type="InterPro" id="IPR034804">
    <property type="entry name" value="SQR/QFR_C/D"/>
</dbReference>
<feature type="transmembrane region" description="Helical" evidence="9">
    <location>
        <begin position="208"/>
        <end position="230"/>
    </location>
</feature>
<keyword evidence="6" id="KW-0408">Iron</keyword>
<gene>
    <name evidence="10" type="ORF">GTA08_BOTSDO01486</name>
</gene>
<dbReference type="OrthoDB" id="588261at2759"/>
<evidence type="ECO:0000256" key="4">
    <source>
        <dbReference type="ARBA" id="ARBA00022723"/>
    </source>
</evidence>
<dbReference type="GO" id="GO:0006121">
    <property type="term" value="P:mitochondrial electron transport, succinate to ubiquinone"/>
    <property type="evidence" value="ECO:0007669"/>
    <property type="project" value="TreeGrafter"/>
</dbReference>
<organism evidence="10 11">
    <name type="scientific">Botryosphaeria dothidea</name>
    <dbReference type="NCBI Taxonomy" id="55169"/>
    <lineage>
        <taxon>Eukaryota</taxon>
        <taxon>Fungi</taxon>
        <taxon>Dikarya</taxon>
        <taxon>Ascomycota</taxon>
        <taxon>Pezizomycotina</taxon>
        <taxon>Dothideomycetes</taxon>
        <taxon>Dothideomycetes incertae sedis</taxon>
        <taxon>Botryosphaeriales</taxon>
        <taxon>Botryosphaeriaceae</taxon>
        <taxon>Botryosphaeria</taxon>
    </lineage>
</organism>
<feature type="transmembrane region" description="Helical" evidence="9">
    <location>
        <begin position="127"/>
        <end position="150"/>
    </location>
</feature>
<evidence type="ECO:0000313" key="10">
    <source>
        <dbReference type="EMBL" id="KAF4313805.1"/>
    </source>
</evidence>
<dbReference type="GO" id="GO:0046872">
    <property type="term" value="F:metal ion binding"/>
    <property type="evidence" value="ECO:0007669"/>
    <property type="project" value="UniProtKB-KW"/>
</dbReference>
<feature type="transmembrane region" description="Helical" evidence="9">
    <location>
        <begin position="162"/>
        <end position="187"/>
    </location>
</feature>
<feature type="region of interest" description="Disordered" evidence="8">
    <location>
        <begin position="1"/>
        <end position="25"/>
    </location>
</feature>
<proteinExistence type="predicted"/>
<dbReference type="PANTHER" id="PTHR10978">
    <property type="entry name" value="SUCCINATE DEHYDROGENASE CYTOCHROME B560 SUBUNIT"/>
    <property type="match status" value="1"/>
</dbReference>
<dbReference type="AlphaFoldDB" id="A0A8H4J5S2"/>
<dbReference type="PANTHER" id="PTHR10978:SF5">
    <property type="entry name" value="SUCCINATE DEHYDROGENASE CYTOCHROME B560 SUBUNIT, MITOCHONDRIAL"/>
    <property type="match status" value="1"/>
</dbReference>
<evidence type="ECO:0000256" key="2">
    <source>
        <dbReference type="ARBA" id="ARBA00022617"/>
    </source>
</evidence>
<reference evidence="10" key="1">
    <citation type="submission" date="2020-04" db="EMBL/GenBank/DDBJ databases">
        <title>Genome Assembly and Annotation of Botryosphaeria dothidea sdau 11-99, a Latent Pathogen of Apple Fruit Ring Rot in China.</title>
        <authorList>
            <person name="Yu C."/>
            <person name="Diao Y."/>
            <person name="Lu Q."/>
            <person name="Zhao J."/>
            <person name="Cui S."/>
            <person name="Peng C."/>
            <person name="He B."/>
            <person name="Liu H."/>
        </authorList>
    </citation>
    <scope>NUCLEOTIDE SEQUENCE [LARGE SCALE GENOMIC DNA]</scope>
    <source>
        <strain evidence="10">Sdau11-99</strain>
    </source>
</reference>
<evidence type="ECO:0000256" key="6">
    <source>
        <dbReference type="ARBA" id="ARBA00023004"/>
    </source>
</evidence>
<dbReference type="GO" id="GO:0016020">
    <property type="term" value="C:membrane"/>
    <property type="evidence" value="ECO:0007669"/>
    <property type="project" value="UniProtKB-SubCell"/>
</dbReference>
<comment type="caution">
    <text evidence="10">The sequence shown here is derived from an EMBL/GenBank/DDBJ whole genome shotgun (WGS) entry which is preliminary data.</text>
</comment>
<keyword evidence="2" id="KW-0349">Heme</keyword>
<dbReference type="InterPro" id="IPR000701">
    <property type="entry name" value="SuccDH_FuR_B_TM-su"/>
</dbReference>
<dbReference type="Gene3D" id="1.20.1300.10">
    <property type="entry name" value="Fumarate reductase/succinate dehydrogenase, transmembrane subunit"/>
    <property type="match status" value="1"/>
</dbReference>
<dbReference type="GO" id="GO:0009055">
    <property type="term" value="F:electron transfer activity"/>
    <property type="evidence" value="ECO:0007669"/>
    <property type="project" value="InterPro"/>
</dbReference>
<keyword evidence="11" id="KW-1185">Reference proteome</keyword>
<keyword evidence="4" id="KW-0479">Metal-binding</keyword>